<dbReference type="SUPFAM" id="SSF56112">
    <property type="entry name" value="Protein kinase-like (PK-like)"/>
    <property type="match status" value="1"/>
</dbReference>
<proteinExistence type="predicted"/>
<dbReference type="PANTHER" id="PTHR38248:SF2">
    <property type="entry name" value="FUNK1 11"/>
    <property type="match status" value="1"/>
</dbReference>
<gene>
    <name evidence="3" type="ORF">BJ322DRAFT_1112555</name>
</gene>
<protein>
    <recommendedName>
        <fullName evidence="2">Protein kinase domain-containing protein</fullName>
    </recommendedName>
</protein>
<reference evidence="3" key="2">
    <citation type="submission" date="2020-11" db="EMBL/GenBank/DDBJ databases">
        <authorList>
            <consortium name="DOE Joint Genome Institute"/>
            <person name="Kuo A."/>
            <person name="Miyauchi S."/>
            <person name="Kiss E."/>
            <person name="Drula E."/>
            <person name="Kohler A."/>
            <person name="Sanchez-Garcia M."/>
            <person name="Andreopoulos B."/>
            <person name="Barry K.W."/>
            <person name="Bonito G."/>
            <person name="Buee M."/>
            <person name="Carver A."/>
            <person name="Chen C."/>
            <person name="Cichocki N."/>
            <person name="Clum A."/>
            <person name="Culley D."/>
            <person name="Crous P.W."/>
            <person name="Fauchery L."/>
            <person name="Girlanda M."/>
            <person name="Hayes R."/>
            <person name="Keri Z."/>
            <person name="Labutti K."/>
            <person name="Lipzen A."/>
            <person name="Lombard V."/>
            <person name="Magnuson J."/>
            <person name="Maillard F."/>
            <person name="Morin E."/>
            <person name="Murat C."/>
            <person name="Nolan M."/>
            <person name="Ohm R."/>
            <person name="Pangilinan J."/>
            <person name="Pereira M."/>
            <person name="Perotto S."/>
            <person name="Peter M."/>
            <person name="Riley R."/>
            <person name="Sitrit Y."/>
            <person name="Stielow B."/>
            <person name="Szollosi G."/>
            <person name="Zifcakova L."/>
            <person name="Stursova M."/>
            <person name="Spatafora J.W."/>
            <person name="Tedersoo L."/>
            <person name="Vaario L.-M."/>
            <person name="Yamada A."/>
            <person name="Yan M."/>
            <person name="Wang P."/>
            <person name="Xu J."/>
            <person name="Bruns T."/>
            <person name="Baldrian P."/>
            <person name="Vilgalys R."/>
            <person name="Henrissat B."/>
            <person name="Grigoriev I.V."/>
            <person name="Hibbett D."/>
            <person name="Nagy L.G."/>
            <person name="Martin F.M."/>
        </authorList>
    </citation>
    <scope>NUCLEOTIDE SEQUENCE</scope>
    <source>
        <strain evidence="3">UH-Tt-Lm1</strain>
    </source>
</reference>
<evidence type="ECO:0000313" key="4">
    <source>
        <dbReference type="Proteomes" id="UP000736335"/>
    </source>
</evidence>
<dbReference type="InterPro" id="IPR000719">
    <property type="entry name" value="Prot_kinase_dom"/>
</dbReference>
<dbReference type="PANTHER" id="PTHR38248">
    <property type="entry name" value="FUNK1 6"/>
    <property type="match status" value="1"/>
</dbReference>
<dbReference type="InterPro" id="IPR011009">
    <property type="entry name" value="Kinase-like_dom_sf"/>
</dbReference>
<dbReference type="PROSITE" id="PS50011">
    <property type="entry name" value="PROTEIN_KINASE_DOM"/>
    <property type="match status" value="1"/>
</dbReference>
<accession>A0A9P6H881</accession>
<dbReference type="EMBL" id="WIUZ02000016">
    <property type="protein sequence ID" value="KAF9780566.1"/>
    <property type="molecule type" value="Genomic_DNA"/>
</dbReference>
<dbReference type="InterPro" id="IPR040976">
    <property type="entry name" value="Pkinase_fungal"/>
</dbReference>
<name>A0A9P6H881_9AGAM</name>
<dbReference type="AlphaFoldDB" id="A0A9P6H881"/>
<feature type="domain" description="Protein kinase" evidence="2">
    <location>
        <begin position="424"/>
        <end position="785"/>
    </location>
</feature>
<dbReference type="Pfam" id="PF17667">
    <property type="entry name" value="Pkinase_fungal"/>
    <property type="match status" value="1"/>
</dbReference>
<evidence type="ECO:0000313" key="3">
    <source>
        <dbReference type="EMBL" id="KAF9780566.1"/>
    </source>
</evidence>
<reference evidence="3" key="1">
    <citation type="journal article" date="2020" name="Nat. Commun.">
        <title>Large-scale genome sequencing of mycorrhizal fungi provides insights into the early evolution of symbiotic traits.</title>
        <authorList>
            <person name="Miyauchi S."/>
            <person name="Kiss E."/>
            <person name="Kuo A."/>
            <person name="Drula E."/>
            <person name="Kohler A."/>
            <person name="Sanchez-Garcia M."/>
            <person name="Morin E."/>
            <person name="Andreopoulos B."/>
            <person name="Barry K.W."/>
            <person name="Bonito G."/>
            <person name="Buee M."/>
            <person name="Carver A."/>
            <person name="Chen C."/>
            <person name="Cichocki N."/>
            <person name="Clum A."/>
            <person name="Culley D."/>
            <person name="Crous P.W."/>
            <person name="Fauchery L."/>
            <person name="Girlanda M."/>
            <person name="Hayes R.D."/>
            <person name="Keri Z."/>
            <person name="LaButti K."/>
            <person name="Lipzen A."/>
            <person name="Lombard V."/>
            <person name="Magnuson J."/>
            <person name="Maillard F."/>
            <person name="Murat C."/>
            <person name="Nolan M."/>
            <person name="Ohm R.A."/>
            <person name="Pangilinan J."/>
            <person name="Pereira M.F."/>
            <person name="Perotto S."/>
            <person name="Peter M."/>
            <person name="Pfister S."/>
            <person name="Riley R."/>
            <person name="Sitrit Y."/>
            <person name="Stielow J.B."/>
            <person name="Szollosi G."/>
            <person name="Zifcakova L."/>
            <person name="Stursova M."/>
            <person name="Spatafora J.W."/>
            <person name="Tedersoo L."/>
            <person name="Vaario L.M."/>
            <person name="Yamada A."/>
            <person name="Yan M."/>
            <person name="Wang P."/>
            <person name="Xu J."/>
            <person name="Bruns T."/>
            <person name="Baldrian P."/>
            <person name="Vilgalys R."/>
            <person name="Dunand C."/>
            <person name="Henrissat B."/>
            <person name="Grigoriev I.V."/>
            <person name="Hibbett D."/>
            <person name="Nagy L.G."/>
            <person name="Martin F.M."/>
        </authorList>
    </citation>
    <scope>NUCLEOTIDE SEQUENCE</scope>
    <source>
        <strain evidence="3">UH-Tt-Lm1</strain>
    </source>
</reference>
<dbReference type="Gene3D" id="1.10.510.10">
    <property type="entry name" value="Transferase(Phosphotransferase) domain 1"/>
    <property type="match status" value="1"/>
</dbReference>
<evidence type="ECO:0000256" key="1">
    <source>
        <dbReference type="SAM" id="MobiDB-lite"/>
    </source>
</evidence>
<feature type="region of interest" description="Disordered" evidence="1">
    <location>
        <begin position="206"/>
        <end position="289"/>
    </location>
</feature>
<comment type="caution">
    <text evidence="3">The sequence shown here is derived from an EMBL/GenBank/DDBJ whole genome shotgun (WGS) entry which is preliminary data.</text>
</comment>
<dbReference type="Proteomes" id="UP000736335">
    <property type="component" value="Unassembled WGS sequence"/>
</dbReference>
<evidence type="ECO:0000259" key="2">
    <source>
        <dbReference type="PROSITE" id="PS50011"/>
    </source>
</evidence>
<sequence>MALVDFNGLVFLHNLVYSDAGIITNASDRVRKYDSNDYKRFIVRDFEHHRVFVDIEDFMKHVLHVPDNWKTEWAPAIKKIKNDRSFRSEFKGYREQCNAFGSQEKEFYLQLVDTLNTILDVARKSSIKLETPQRYIVNDPKRLHFGVLNEANLTPDVISLHENLHCNLQKDEIEKRRRDGTPLTWASPLQVLEVKHFDTALVDGSHMPRLKMNGKDPKTSHAGPPTKCRYKPLPVQTTSKPPKRALDGSSRPSRKAQKQGPKSTPNRTSVQSEEEEPYPSEELPRTKETGRQKEVYIQIGKYLFEQLSIPAFRSHTTVGLVDRDRIQLYHANRSVILVSSAINFGSTDKADGLDKLIAIVIAFSRLSLRDGGILHNLDNGNLFQDNEKLPMTRINTQLGVLRVQENELELKKDGKTLTLQYHEVASHEPSLIGRSTAVLHATSSEWQDKDLVVKISWPGADRVSEAKFLKRAIEKAKCTPNEWAVNHLPDHLFDLDVDFDSESTHGKVARMFKRAEFVESEYKYERRALRIIVQGCLYPLNTLTDVKEIAQVLLDVACIHRWLYEKVGILHCDLSLKNIMYRKINGKVYGVLNDFDLSSWTASLTSDYTRTSQQRTGTPPYMAAGLLMGTDTLHLYRHDVESLFYIMLVLASHHEIQQDGVRTRRGLETLPFEEWFDQPSYKTLGSLKQSFLMMLPPLDLSPTFEDFRDWLQELRFSLHKGILSECQYKGKVTRQEEGHGAGPSRVIPPDEEILGGSICYSALISPARNLKGKLEGLIVRYESES</sequence>
<dbReference type="OrthoDB" id="5569250at2759"/>
<dbReference type="GO" id="GO:0004672">
    <property type="term" value="F:protein kinase activity"/>
    <property type="evidence" value="ECO:0007669"/>
    <property type="project" value="InterPro"/>
</dbReference>
<organism evidence="3 4">
    <name type="scientific">Thelephora terrestris</name>
    <dbReference type="NCBI Taxonomy" id="56493"/>
    <lineage>
        <taxon>Eukaryota</taxon>
        <taxon>Fungi</taxon>
        <taxon>Dikarya</taxon>
        <taxon>Basidiomycota</taxon>
        <taxon>Agaricomycotina</taxon>
        <taxon>Agaricomycetes</taxon>
        <taxon>Thelephorales</taxon>
        <taxon>Thelephoraceae</taxon>
        <taxon>Thelephora</taxon>
    </lineage>
</organism>
<keyword evidence="4" id="KW-1185">Reference proteome</keyword>
<feature type="compositionally biased region" description="Polar residues" evidence="1">
    <location>
        <begin position="260"/>
        <end position="271"/>
    </location>
</feature>
<dbReference type="GO" id="GO:0005524">
    <property type="term" value="F:ATP binding"/>
    <property type="evidence" value="ECO:0007669"/>
    <property type="project" value="InterPro"/>
</dbReference>